<dbReference type="EMBL" id="MRXX01000006">
    <property type="protein sequence ID" value="MBK4779655.1"/>
    <property type="molecule type" value="Genomic_DNA"/>
</dbReference>
<gene>
    <name evidence="5" type="ORF">BTU61_05485</name>
    <name evidence="6" type="ORF">J4854_07345</name>
</gene>
<evidence type="ECO:0000313" key="5">
    <source>
        <dbReference type="EMBL" id="MBK4779655.1"/>
    </source>
</evidence>
<evidence type="ECO:0000256" key="1">
    <source>
        <dbReference type="ARBA" id="ARBA00006284"/>
    </source>
</evidence>
<dbReference type="SUPFAM" id="SSF110738">
    <property type="entry name" value="Glycerate kinase I"/>
    <property type="match status" value="1"/>
</dbReference>
<dbReference type="InterPro" id="IPR018197">
    <property type="entry name" value="Glycerate_kinase_RE-like"/>
</dbReference>
<comment type="similarity">
    <text evidence="1 4">Belongs to the glycerate kinase type-1 family.</text>
</comment>
<keyword evidence="7" id="KW-1185">Reference proteome</keyword>
<evidence type="ECO:0000256" key="3">
    <source>
        <dbReference type="ARBA" id="ARBA00022777"/>
    </source>
</evidence>
<dbReference type="Proteomes" id="UP001138780">
    <property type="component" value="Unassembled WGS sequence"/>
</dbReference>
<dbReference type="Proteomes" id="UP000676511">
    <property type="component" value="Chromosome"/>
</dbReference>
<dbReference type="InterPro" id="IPR004381">
    <property type="entry name" value="Glycerate_kinase"/>
</dbReference>
<reference evidence="5" key="1">
    <citation type="submission" date="2016-12" db="EMBL/GenBank/DDBJ databases">
        <title>Draft genome of Streptococcus lactarius CCUG 66490T type strain.</title>
        <authorList>
            <person name="Salva-Serra F."/>
            <person name="Engstrom-Jakobsson H."/>
            <person name="Thorell K."/>
            <person name="Gomila M."/>
            <person name="Gonzales-Siles L."/>
            <person name="Busquets A."/>
            <person name="Jaen-Luchoro D."/>
            <person name="Karlsson R."/>
            <person name="Kristiansson E."/>
            <person name="Moore E."/>
        </authorList>
    </citation>
    <scope>NUCLEOTIDE SEQUENCE</scope>
    <source>
        <strain evidence="5">CCUG 66490</strain>
    </source>
</reference>
<keyword evidence="2 4" id="KW-0808">Transferase</keyword>
<sequence length="369" mass="38390">MHILLAPDSFKESLSAKQVAEALEKGFKESLPEATFDLLPIGDGGEGTMDTLADVLALKKEQVSVTGPFGNPVLMPYYRREQMAFFEMAALVGLGSIPVDQRHPLELETRGIGELILHLVDQGLQTICVGIGGSATNDGGMGMAAGLGVKFFDQEGHLLRPVGASLGRVASIDTSAVPASIKQIDLQILTDVTNPLCGPQGATFIFGGQKGLNPLLIPAVDQAMQSFYQLVDPCILSMPGAGAGGGMAAGLVAFAGGHISSGIEKSLDLIDFDHKVQRADVVVVGEGRMDQQSLSGKAPVGVAKRTPAGIPVIAICGSLGDDLPSFPSHNISAAFSIVPGPCQVSEALENAEKNLISCARNIGQLLKIQ</sequence>
<keyword evidence="3 4" id="KW-0418">Kinase</keyword>
<organism evidence="5 8">
    <name type="scientific">Streptococcus lactarius</name>
    <dbReference type="NCBI Taxonomy" id="684066"/>
    <lineage>
        <taxon>Bacteria</taxon>
        <taxon>Bacillati</taxon>
        <taxon>Bacillota</taxon>
        <taxon>Bacilli</taxon>
        <taxon>Lactobacillales</taxon>
        <taxon>Streptococcaceae</taxon>
        <taxon>Streptococcus</taxon>
    </lineage>
</organism>
<dbReference type="AlphaFoldDB" id="A0A9X0WMU7"/>
<name>A0A9X0WMU7_9STRE</name>
<dbReference type="Gene3D" id="3.90.1510.10">
    <property type="entry name" value="Glycerate kinase, domain 2"/>
    <property type="match status" value="1"/>
</dbReference>
<dbReference type="RefSeq" id="WP_200772674.1">
    <property type="nucleotide sequence ID" value="NZ_CP072329.1"/>
</dbReference>
<dbReference type="EMBL" id="CP072329">
    <property type="protein sequence ID" value="QUB38355.1"/>
    <property type="molecule type" value="Genomic_DNA"/>
</dbReference>
<evidence type="ECO:0000313" key="6">
    <source>
        <dbReference type="EMBL" id="QUB38355.1"/>
    </source>
</evidence>
<evidence type="ECO:0000256" key="4">
    <source>
        <dbReference type="PIRNR" id="PIRNR006078"/>
    </source>
</evidence>
<dbReference type="PANTHER" id="PTHR21599">
    <property type="entry name" value="GLYCERATE KINASE"/>
    <property type="match status" value="1"/>
</dbReference>
<dbReference type="InterPro" id="IPR036129">
    <property type="entry name" value="Glycerate_kinase_sf"/>
</dbReference>
<dbReference type="NCBIfam" id="TIGR00045">
    <property type="entry name" value="glycerate kinase"/>
    <property type="match status" value="1"/>
</dbReference>
<dbReference type="Gene3D" id="3.40.50.10350">
    <property type="entry name" value="Glycerate kinase, domain 1"/>
    <property type="match status" value="1"/>
</dbReference>
<dbReference type="GO" id="GO:0008887">
    <property type="term" value="F:glycerate kinase activity"/>
    <property type="evidence" value="ECO:0007669"/>
    <property type="project" value="UniProtKB-UniRule"/>
</dbReference>
<dbReference type="PIRSF" id="PIRSF006078">
    <property type="entry name" value="GlxK"/>
    <property type="match status" value="1"/>
</dbReference>
<evidence type="ECO:0000313" key="7">
    <source>
        <dbReference type="Proteomes" id="UP000676511"/>
    </source>
</evidence>
<evidence type="ECO:0000313" key="8">
    <source>
        <dbReference type="Proteomes" id="UP001138780"/>
    </source>
</evidence>
<dbReference type="GO" id="GO:0031388">
    <property type="term" value="P:organic acid phosphorylation"/>
    <property type="evidence" value="ECO:0007669"/>
    <property type="project" value="UniProtKB-UniRule"/>
</dbReference>
<accession>A0A9X0WMU7</accession>
<proteinExistence type="inferred from homology"/>
<reference evidence="6 7" key="2">
    <citation type="submission" date="2021-03" db="EMBL/GenBank/DDBJ databases">
        <title>Human Oral Microbial Genomes.</title>
        <authorList>
            <person name="Johnston C.D."/>
            <person name="Chen T."/>
            <person name="Dewhirst F.E."/>
        </authorList>
    </citation>
    <scope>NUCLEOTIDE SEQUENCE [LARGE SCALE GENOMIC DNA]</scope>
    <source>
        <strain evidence="6 7">CCUG 66490</strain>
    </source>
</reference>
<protein>
    <submittedName>
        <fullName evidence="5">Glycerate kinase</fullName>
    </submittedName>
</protein>
<dbReference type="Pfam" id="PF02595">
    <property type="entry name" value="Gly_kinase"/>
    <property type="match status" value="1"/>
</dbReference>
<evidence type="ECO:0000256" key="2">
    <source>
        <dbReference type="ARBA" id="ARBA00022679"/>
    </source>
</evidence>
<dbReference type="InterPro" id="IPR018193">
    <property type="entry name" value="Glyc_kinase_flavodox-like_fold"/>
</dbReference>
<dbReference type="PANTHER" id="PTHR21599:SF0">
    <property type="entry name" value="GLYCERATE KINASE"/>
    <property type="match status" value="1"/>
</dbReference>